<dbReference type="AlphaFoldDB" id="A0AAW3WHZ9"/>
<reference evidence="2" key="2">
    <citation type="journal article" date="2022" name="Nat. Biotechnol.">
        <title>Carbon-negative production of acetone and isopropanol by gas fermentation at industrial pilot scale.</title>
        <authorList>
            <person name="Liew F.E."/>
            <person name="Nogle R."/>
            <person name="Abdalla T."/>
            <person name="Rasor B.J."/>
            <person name="Canter C."/>
            <person name="Jensen R.O."/>
            <person name="Wang L."/>
            <person name="Strutz J."/>
            <person name="Chirania P."/>
            <person name="De Tissera S."/>
            <person name="Mueller A.P."/>
            <person name="Ruan Z."/>
            <person name="Gao A."/>
            <person name="Tran L."/>
            <person name="Engle N.L."/>
            <person name="Bromley J.C."/>
            <person name="Daniell J."/>
            <person name="Conrado R."/>
            <person name="Tschaplinski T.J."/>
            <person name="Giannone R.J."/>
            <person name="Hettich R.L."/>
            <person name="Karim A.S."/>
            <person name="Simpson S.D."/>
            <person name="Brown S.D."/>
            <person name="Leang C."/>
            <person name="Jewett M.C."/>
            <person name="Kopke M."/>
        </authorList>
    </citation>
    <scope>NUCLEOTIDE SEQUENCE</scope>
    <source>
        <strain evidence="2">DJ015</strain>
    </source>
</reference>
<organism evidence="2 3">
    <name type="scientific">Clostridium beijerinckii</name>
    <name type="common">Clostridium MP</name>
    <dbReference type="NCBI Taxonomy" id="1520"/>
    <lineage>
        <taxon>Bacteria</taxon>
        <taxon>Bacillati</taxon>
        <taxon>Bacillota</taxon>
        <taxon>Clostridia</taxon>
        <taxon>Eubacteriales</taxon>
        <taxon>Clostridiaceae</taxon>
        <taxon>Clostridium</taxon>
    </lineage>
</organism>
<feature type="non-terminal residue" evidence="2">
    <location>
        <position position="391"/>
    </location>
</feature>
<proteinExistence type="predicted"/>
<protein>
    <recommendedName>
        <fullName evidence="1">Atrophied bacterial Ig domain-containing protein</fullName>
    </recommendedName>
</protein>
<name>A0AAW3WHZ9_CLOBE</name>
<evidence type="ECO:0000259" key="1">
    <source>
        <dbReference type="Pfam" id="PF20578"/>
    </source>
</evidence>
<feature type="domain" description="Atrophied bacterial Ig" evidence="1">
    <location>
        <begin position="48"/>
        <end position="129"/>
    </location>
</feature>
<feature type="non-terminal residue" evidence="2">
    <location>
        <position position="1"/>
    </location>
</feature>
<evidence type="ECO:0000313" key="2">
    <source>
        <dbReference type="EMBL" id="MBC2478485.1"/>
    </source>
</evidence>
<dbReference type="EMBL" id="JABAGV010000493">
    <property type="protein sequence ID" value="MBC2478485.1"/>
    <property type="molecule type" value="Genomic_DNA"/>
</dbReference>
<dbReference type="InterPro" id="IPR046780">
    <property type="entry name" value="aBig_2"/>
</dbReference>
<evidence type="ECO:0000313" key="3">
    <source>
        <dbReference type="Proteomes" id="UP001194098"/>
    </source>
</evidence>
<gene>
    <name evidence="2" type="ORF">HGI39_28240</name>
</gene>
<feature type="domain" description="Atrophied bacterial Ig" evidence="1">
    <location>
        <begin position="151"/>
        <end position="220"/>
    </location>
</feature>
<reference evidence="2" key="1">
    <citation type="submission" date="2020-04" db="EMBL/GenBank/DDBJ databases">
        <authorList>
            <person name="Brown S."/>
        </authorList>
    </citation>
    <scope>NUCLEOTIDE SEQUENCE</scope>
    <source>
        <strain evidence="2">DJ015</strain>
    </source>
</reference>
<sequence length="391" mass="42911">APYCPFANSPNGRHGIGILKDIRYPIPVTDEEIVRFAVNEIARKYSDLGYITEDIKLISSSKYGAKITWKSTDATLIEIPESKDPAYINIAKVHRPDFDPKKDNPKVTLTAVVTHGSVTKEYDLALIVKMLGVSDSQSIIWDLNDLVLPKEATDNIILPTKGKNGCDIKWDTDNAAVIAIDGTVTRPDVGKGDVIVTLTATVTKGKESPQPKKFQVTVKNWTEDEELQQAYDLVSWDLIKGKNTNSQAITYDLELSTQVGTRGVTAEWILVSSSADNGSKNGKIDITTGIITRPTYTQGQVTFQISCKLTKSGKTETKLLPPFIMAPLDITDAEIAQYAKNILELTPYLGDNVSPTKITTAMNLPIKSTDSNASRAIITWSLVDVDHKDLQ</sequence>
<dbReference type="Proteomes" id="UP001194098">
    <property type="component" value="Unassembled WGS sequence"/>
</dbReference>
<dbReference type="Pfam" id="PF20578">
    <property type="entry name" value="aBig_2"/>
    <property type="match status" value="2"/>
</dbReference>
<dbReference type="RefSeq" id="WP_341275031.1">
    <property type="nucleotide sequence ID" value="NZ_JABAGV010000493.1"/>
</dbReference>
<accession>A0AAW3WHZ9</accession>
<comment type="caution">
    <text evidence="2">The sequence shown here is derived from an EMBL/GenBank/DDBJ whole genome shotgun (WGS) entry which is preliminary data.</text>
</comment>